<proteinExistence type="predicted"/>
<organism evidence="1 2">
    <name type="scientific">Echinicola arenosa</name>
    <dbReference type="NCBI Taxonomy" id="2774144"/>
    <lineage>
        <taxon>Bacteria</taxon>
        <taxon>Pseudomonadati</taxon>
        <taxon>Bacteroidota</taxon>
        <taxon>Cytophagia</taxon>
        <taxon>Cytophagales</taxon>
        <taxon>Cyclobacteriaceae</taxon>
        <taxon>Echinicola</taxon>
    </lineage>
</organism>
<evidence type="ECO:0000313" key="1">
    <source>
        <dbReference type="EMBL" id="MBD8488774.1"/>
    </source>
</evidence>
<reference evidence="1 2" key="1">
    <citation type="submission" date="2020-09" db="EMBL/GenBank/DDBJ databases">
        <title>Echinicola sp. CAU 1574 isolated from sand of Sido Beach.</title>
        <authorList>
            <person name="Kim W."/>
        </authorList>
    </citation>
    <scope>NUCLEOTIDE SEQUENCE [LARGE SCALE GENOMIC DNA]</scope>
    <source>
        <strain evidence="1 2">CAU 1574</strain>
    </source>
</reference>
<dbReference type="EMBL" id="JACYTQ010000002">
    <property type="protein sequence ID" value="MBD8488774.1"/>
    <property type="molecule type" value="Genomic_DNA"/>
</dbReference>
<gene>
    <name evidence="1" type="ORF">IFO69_08460</name>
</gene>
<name>A0ABR9AIV6_9BACT</name>
<keyword evidence="2" id="KW-1185">Reference proteome</keyword>
<protein>
    <submittedName>
        <fullName evidence="1">Uncharacterized protein</fullName>
    </submittedName>
</protein>
<dbReference type="Proteomes" id="UP000647133">
    <property type="component" value="Unassembled WGS sequence"/>
</dbReference>
<evidence type="ECO:0000313" key="2">
    <source>
        <dbReference type="Proteomes" id="UP000647133"/>
    </source>
</evidence>
<accession>A0ABR9AIV6</accession>
<sequence length="126" mass="14405">MLSMNRKSRQKNLLHQRMTVLLVALCCFLISNSHSFINLQDDDCDLTEQVQDHDDDQDQDHQTFLDVATDAVVVPFASLVAENTMQLIYEIVGFEEQIVRPQASMAKYPSHFLEVLLERIMAPNAP</sequence>
<comment type="caution">
    <text evidence="1">The sequence shown here is derived from an EMBL/GenBank/DDBJ whole genome shotgun (WGS) entry which is preliminary data.</text>
</comment>